<dbReference type="AlphaFoldDB" id="A0AAV5G4V5"/>
<sequence>MQLSASPTCYFTVLAGFFQTPDVNFTYFQFAPTYYSVGMSKSPDDKAVQTAHEWLVEAAEALDLPPDHATSHIRALLDLTRDVAHNRSRPAAPLTAFLVGLASNSPEEVEGNIDKISALVNADRTQDKES</sequence>
<dbReference type="EMBL" id="BQKK01000001">
    <property type="protein sequence ID" value="GJN41659.1"/>
    <property type="molecule type" value="Genomic_DNA"/>
</dbReference>
<evidence type="ECO:0000313" key="3">
    <source>
        <dbReference type="Proteomes" id="UP001054925"/>
    </source>
</evidence>
<evidence type="ECO:0000259" key="1">
    <source>
        <dbReference type="Pfam" id="PF20058"/>
    </source>
</evidence>
<comment type="caution">
    <text evidence="2">The sequence shown here is derived from an EMBL/GenBank/DDBJ whole genome shotgun (WGS) entry which is preliminary data.</text>
</comment>
<gene>
    <name evidence="2" type="ORF">CAT723_01380</name>
</gene>
<reference evidence="2" key="1">
    <citation type="submission" date="2021-12" db="EMBL/GenBank/DDBJ databases">
        <title>Draft genome sequence of Corynebacterium ammoniagenes strain T-723.</title>
        <authorList>
            <person name="Matsuzawa M."/>
            <person name="Hiratani M."/>
            <person name="Abe I."/>
            <person name="Tsuji Y."/>
            <person name="Nakamura J."/>
        </authorList>
    </citation>
    <scope>NUCLEOTIDE SEQUENCE</scope>
    <source>
        <strain evidence="2">T-723</strain>
    </source>
</reference>
<proteinExistence type="predicted"/>
<dbReference type="Proteomes" id="UP001054925">
    <property type="component" value="Unassembled WGS sequence"/>
</dbReference>
<dbReference type="Pfam" id="PF20058">
    <property type="entry name" value="DUF6457"/>
    <property type="match status" value="1"/>
</dbReference>
<feature type="domain" description="DUF6457" evidence="1">
    <location>
        <begin position="49"/>
        <end position="126"/>
    </location>
</feature>
<evidence type="ECO:0000313" key="2">
    <source>
        <dbReference type="EMBL" id="GJN41659.1"/>
    </source>
</evidence>
<protein>
    <recommendedName>
        <fullName evidence="1">DUF6457 domain-containing protein</fullName>
    </recommendedName>
</protein>
<dbReference type="InterPro" id="IPR045598">
    <property type="entry name" value="DUF6457"/>
</dbReference>
<name>A0AAV5G4V5_CORAM</name>
<organism evidence="2 3">
    <name type="scientific">Corynebacterium ammoniagenes</name>
    <name type="common">Brevibacterium ammoniagenes</name>
    <dbReference type="NCBI Taxonomy" id="1697"/>
    <lineage>
        <taxon>Bacteria</taxon>
        <taxon>Bacillati</taxon>
        <taxon>Actinomycetota</taxon>
        <taxon>Actinomycetes</taxon>
        <taxon>Mycobacteriales</taxon>
        <taxon>Corynebacteriaceae</taxon>
        <taxon>Corynebacterium</taxon>
    </lineage>
</organism>
<accession>A0AAV5G4V5</accession>